<keyword evidence="1" id="KW-0472">Membrane</keyword>
<protein>
    <recommendedName>
        <fullName evidence="4">DUF1648 domain-containing protein</fullName>
    </recommendedName>
</protein>
<evidence type="ECO:0000313" key="3">
    <source>
        <dbReference type="Proteomes" id="UP000178319"/>
    </source>
</evidence>
<evidence type="ECO:0008006" key="4">
    <source>
        <dbReference type="Google" id="ProtNLM"/>
    </source>
</evidence>
<evidence type="ECO:0000256" key="1">
    <source>
        <dbReference type="SAM" id="Phobius"/>
    </source>
</evidence>
<name>A0A1G1V8J2_9BACT</name>
<proteinExistence type="predicted"/>
<keyword evidence="1" id="KW-0812">Transmembrane</keyword>
<reference evidence="2 3" key="1">
    <citation type="journal article" date="2016" name="Nat. Commun.">
        <title>Thousands of microbial genomes shed light on interconnected biogeochemical processes in an aquifer system.</title>
        <authorList>
            <person name="Anantharaman K."/>
            <person name="Brown C.T."/>
            <person name="Hug L.A."/>
            <person name="Sharon I."/>
            <person name="Castelle C.J."/>
            <person name="Probst A.J."/>
            <person name="Thomas B.C."/>
            <person name="Singh A."/>
            <person name="Wilkins M.J."/>
            <person name="Karaoz U."/>
            <person name="Brodie E.L."/>
            <person name="Williams K.H."/>
            <person name="Hubbard S.S."/>
            <person name="Banfield J.F."/>
        </authorList>
    </citation>
    <scope>NUCLEOTIDE SEQUENCE [LARGE SCALE GENOMIC DNA]</scope>
</reference>
<organism evidence="2 3">
    <name type="scientific">Candidatus Blackburnbacteria bacterium RIFCSPHIGHO2_02_FULL_44_20</name>
    <dbReference type="NCBI Taxonomy" id="1797516"/>
    <lineage>
        <taxon>Bacteria</taxon>
        <taxon>Candidatus Blackburniibacteriota</taxon>
    </lineage>
</organism>
<dbReference type="STRING" id="1797516.A3D26_02110"/>
<feature type="transmembrane region" description="Helical" evidence="1">
    <location>
        <begin position="103"/>
        <end position="127"/>
    </location>
</feature>
<dbReference type="AlphaFoldDB" id="A0A1G1V8J2"/>
<accession>A0A1G1V8J2</accession>
<dbReference type="EMBL" id="MHBZ01000012">
    <property type="protein sequence ID" value="OGY11740.1"/>
    <property type="molecule type" value="Genomic_DNA"/>
</dbReference>
<sequence>MIEMKQIGIRFRLRIGDLLPQHALVRRFFLFSVASALLTLGFLGFTYQRLPPEVPLFYSNPWGKEQLARPYFLFLPLALSCIFLALNIVLAKKSFVGHSFVRDLLYIGTGLIFLLATVTTVRIVFLII</sequence>
<gene>
    <name evidence="2" type="ORF">A3D26_02110</name>
</gene>
<keyword evidence="1" id="KW-1133">Transmembrane helix</keyword>
<comment type="caution">
    <text evidence="2">The sequence shown here is derived from an EMBL/GenBank/DDBJ whole genome shotgun (WGS) entry which is preliminary data.</text>
</comment>
<feature type="transmembrane region" description="Helical" evidence="1">
    <location>
        <begin position="28"/>
        <end position="50"/>
    </location>
</feature>
<dbReference type="Proteomes" id="UP000178319">
    <property type="component" value="Unassembled WGS sequence"/>
</dbReference>
<evidence type="ECO:0000313" key="2">
    <source>
        <dbReference type="EMBL" id="OGY11740.1"/>
    </source>
</evidence>
<feature type="transmembrane region" description="Helical" evidence="1">
    <location>
        <begin position="70"/>
        <end position="91"/>
    </location>
</feature>